<dbReference type="AlphaFoldDB" id="A0AAV3NMS8"/>
<accession>A0AAV3NMS8</accession>
<dbReference type="Proteomes" id="UP001454036">
    <property type="component" value="Unassembled WGS sequence"/>
</dbReference>
<reference evidence="2 3" key="1">
    <citation type="submission" date="2024-01" db="EMBL/GenBank/DDBJ databases">
        <title>The complete chloroplast genome sequence of Lithospermum erythrorhizon: insights into the phylogenetic relationship among Boraginaceae species and the maternal lineages of purple gromwells.</title>
        <authorList>
            <person name="Okada T."/>
            <person name="Watanabe K."/>
        </authorList>
    </citation>
    <scope>NUCLEOTIDE SEQUENCE [LARGE SCALE GENOMIC DNA]</scope>
</reference>
<sequence length="366" mass="41478">MEGKFRVFPEITLAAIQVFVDEMFYIKISPNCARRTKEKEKYVIISNNQKGLEQVVHDLLPGAARKNCVQHIYMNLKKTYGGGGGGGDYLIERLWEIGKSTNMANFNRAMKKLKDFNENAHSWMIDHAKVRDKPLITMLELIRSKVMERIKDRSAALSKKSFSLCVKIKRILDDIVKDCVGYTIKWNGRDGFKVIAHCGWCKKTRYDIRRCPAKQSGQQAEKPTNQEKGKGKKPVEQSKRRAKTKKGETSGAADDVEGAADPVVGAADLVQQQAPNVIASEETEDPFAERRRERATRRGKRVDAMRGVRSKGSRAPRPDPIAWADHDETDDIIEILSLPEQPQNDDSDVEILKHKSEQAKKKRCKN</sequence>
<dbReference type="PANTHER" id="PTHR31973">
    <property type="entry name" value="POLYPROTEIN, PUTATIVE-RELATED"/>
    <property type="match status" value="1"/>
</dbReference>
<dbReference type="PANTHER" id="PTHR31973:SF187">
    <property type="entry name" value="MUTATOR TRANSPOSASE MUDRA PROTEIN"/>
    <property type="match status" value="1"/>
</dbReference>
<keyword evidence="3" id="KW-1185">Reference proteome</keyword>
<dbReference type="EMBL" id="BAABME010000186">
    <property type="protein sequence ID" value="GAA0140479.1"/>
    <property type="molecule type" value="Genomic_DNA"/>
</dbReference>
<gene>
    <name evidence="2" type="ORF">LIER_01817</name>
</gene>
<evidence type="ECO:0000313" key="3">
    <source>
        <dbReference type="Proteomes" id="UP001454036"/>
    </source>
</evidence>
<feature type="region of interest" description="Disordered" evidence="1">
    <location>
        <begin position="272"/>
        <end position="366"/>
    </location>
</feature>
<feature type="compositionally biased region" description="Basic and acidic residues" evidence="1">
    <location>
        <begin position="224"/>
        <end position="239"/>
    </location>
</feature>
<evidence type="ECO:0000256" key="1">
    <source>
        <dbReference type="SAM" id="MobiDB-lite"/>
    </source>
</evidence>
<proteinExistence type="predicted"/>
<evidence type="ECO:0000313" key="2">
    <source>
        <dbReference type="EMBL" id="GAA0140479.1"/>
    </source>
</evidence>
<feature type="region of interest" description="Disordered" evidence="1">
    <location>
        <begin position="212"/>
        <end position="257"/>
    </location>
</feature>
<comment type="caution">
    <text evidence="2">The sequence shown here is derived from an EMBL/GenBank/DDBJ whole genome shotgun (WGS) entry which is preliminary data.</text>
</comment>
<evidence type="ECO:0008006" key="4">
    <source>
        <dbReference type="Google" id="ProtNLM"/>
    </source>
</evidence>
<feature type="compositionally biased region" description="Basic and acidic residues" evidence="1">
    <location>
        <begin position="350"/>
        <end position="359"/>
    </location>
</feature>
<organism evidence="2 3">
    <name type="scientific">Lithospermum erythrorhizon</name>
    <name type="common">Purple gromwell</name>
    <name type="synonym">Lithospermum officinale var. erythrorhizon</name>
    <dbReference type="NCBI Taxonomy" id="34254"/>
    <lineage>
        <taxon>Eukaryota</taxon>
        <taxon>Viridiplantae</taxon>
        <taxon>Streptophyta</taxon>
        <taxon>Embryophyta</taxon>
        <taxon>Tracheophyta</taxon>
        <taxon>Spermatophyta</taxon>
        <taxon>Magnoliopsida</taxon>
        <taxon>eudicotyledons</taxon>
        <taxon>Gunneridae</taxon>
        <taxon>Pentapetalae</taxon>
        <taxon>asterids</taxon>
        <taxon>lamiids</taxon>
        <taxon>Boraginales</taxon>
        <taxon>Boraginaceae</taxon>
        <taxon>Boraginoideae</taxon>
        <taxon>Lithospermeae</taxon>
        <taxon>Lithospermum</taxon>
    </lineage>
</organism>
<name>A0AAV3NMS8_LITER</name>
<protein>
    <recommendedName>
        <fullName evidence="4">MULE transposase domain-containing protein</fullName>
    </recommendedName>
</protein>